<evidence type="ECO:0000313" key="8">
    <source>
        <dbReference type="Proteomes" id="UP000031532"/>
    </source>
</evidence>
<evidence type="ECO:0000256" key="2">
    <source>
        <dbReference type="ARBA" id="ARBA00022692"/>
    </source>
</evidence>
<dbReference type="EMBL" id="JTJC03000005">
    <property type="protein sequence ID" value="NHC36721.1"/>
    <property type="molecule type" value="Genomic_DNA"/>
</dbReference>
<keyword evidence="3 6" id="KW-1133">Transmembrane helix</keyword>
<feature type="region of interest" description="Disordered" evidence="5">
    <location>
        <begin position="120"/>
        <end position="148"/>
    </location>
</feature>
<evidence type="ECO:0000313" key="7">
    <source>
        <dbReference type="EMBL" id="NHC36721.1"/>
    </source>
</evidence>
<reference evidence="7 8" key="1">
    <citation type="journal article" date="2015" name="Genome Announc.">
        <title>Draft Genome Sequence of the Terrestrial Cyanobacterium Scytonema millei VB511283, Isolated from Eastern India.</title>
        <authorList>
            <person name="Sen D."/>
            <person name="Chandrababunaidu M.M."/>
            <person name="Singh D."/>
            <person name="Sanghi N."/>
            <person name="Ghorai A."/>
            <person name="Mishra G.P."/>
            <person name="Madduluri M."/>
            <person name="Adhikary S.P."/>
            <person name="Tripathy S."/>
        </authorList>
    </citation>
    <scope>NUCLEOTIDE SEQUENCE [LARGE SCALE GENOMIC DNA]</scope>
    <source>
        <strain evidence="7 8">VB511283</strain>
    </source>
</reference>
<comment type="subcellular location">
    <subcellularLocation>
        <location evidence="1">Membrane</location>
        <topology evidence="1">Multi-pass membrane protein</topology>
    </subcellularLocation>
</comment>
<proteinExistence type="predicted"/>
<comment type="caution">
    <text evidence="7">The sequence shown here is derived from an EMBL/GenBank/DDBJ whole genome shotgun (WGS) entry which is preliminary data.</text>
</comment>
<dbReference type="PANTHER" id="PTHR33514">
    <property type="entry name" value="PROTEIN ABCI12, CHLOROPLASTIC"/>
    <property type="match status" value="1"/>
</dbReference>
<evidence type="ECO:0000256" key="3">
    <source>
        <dbReference type="ARBA" id="ARBA00022989"/>
    </source>
</evidence>
<name>A0A9X5I649_9CYAN</name>
<keyword evidence="2 6" id="KW-0812">Transmembrane</keyword>
<evidence type="ECO:0000256" key="1">
    <source>
        <dbReference type="ARBA" id="ARBA00004141"/>
    </source>
</evidence>
<evidence type="ECO:0000256" key="5">
    <source>
        <dbReference type="SAM" id="MobiDB-lite"/>
    </source>
</evidence>
<gene>
    <name evidence="7" type="ORF">QH73_0019100</name>
</gene>
<dbReference type="AlphaFoldDB" id="A0A9X5I649"/>
<organism evidence="7 8">
    <name type="scientific">Scytonema millei VB511283</name>
    <dbReference type="NCBI Taxonomy" id="1245923"/>
    <lineage>
        <taxon>Bacteria</taxon>
        <taxon>Bacillati</taxon>
        <taxon>Cyanobacteriota</taxon>
        <taxon>Cyanophyceae</taxon>
        <taxon>Nostocales</taxon>
        <taxon>Scytonemataceae</taxon>
        <taxon>Scytonema</taxon>
    </lineage>
</organism>
<dbReference type="InterPro" id="IPR003339">
    <property type="entry name" value="ABC/ECF_trnsptr_transmembrane"/>
</dbReference>
<feature type="transmembrane region" description="Helical" evidence="6">
    <location>
        <begin position="51"/>
        <end position="68"/>
    </location>
</feature>
<feature type="transmembrane region" description="Helical" evidence="6">
    <location>
        <begin position="74"/>
        <end position="93"/>
    </location>
</feature>
<dbReference type="Pfam" id="PF02361">
    <property type="entry name" value="CbiQ"/>
    <property type="match status" value="1"/>
</dbReference>
<dbReference type="RefSeq" id="WP_132867378.1">
    <property type="nucleotide sequence ID" value="NZ_JTJC03000005.1"/>
</dbReference>
<protein>
    <submittedName>
        <fullName evidence="7">Energy-coupling factor transporter transmembrane protein EcfT</fullName>
    </submittedName>
</protein>
<dbReference type="OrthoDB" id="506777at2"/>
<dbReference type="PANTHER" id="PTHR33514:SF13">
    <property type="entry name" value="PROTEIN ABCI12, CHLOROPLASTIC"/>
    <property type="match status" value="1"/>
</dbReference>
<sequence>MDLLRSLPIGLYLEQPIAWLHRLDPRVKLAWLLSFLAAPIMANSLYRVSLVILLILITLTAGIPWRVWRQQMGWLLTLSFFVLILGAVSPDGLGVDPQPRLPTAEQSEMLVLGNEFDAGAGSREQGAGSREQRGQGGQGGQRQPTTNYQLPTTNYQYVLFQYWIITVTRRSVELALRLSTSLFTLIYSTNLYLLTTAPEEITAGLESLMLPLRRFKLPVTEIALTLTLSLRFIPLVMEEVQNLIRSVRTRAINWKKLGIKGALRVWMVVAERLLENLLLRAEQMAKAMTVRGFTTPNTHRVQWHQLRFTVRDWIALACLVAFWGIRLTWGSEI</sequence>
<keyword evidence="8" id="KW-1185">Reference proteome</keyword>
<accession>A0A9X5I649</accession>
<keyword evidence="4 6" id="KW-0472">Membrane</keyword>
<dbReference type="CDD" id="cd16914">
    <property type="entry name" value="EcfT"/>
    <property type="match status" value="1"/>
</dbReference>
<evidence type="ECO:0000256" key="4">
    <source>
        <dbReference type="ARBA" id="ARBA00023136"/>
    </source>
</evidence>
<dbReference type="Proteomes" id="UP000031532">
    <property type="component" value="Unassembled WGS sequence"/>
</dbReference>
<evidence type="ECO:0000256" key="6">
    <source>
        <dbReference type="SAM" id="Phobius"/>
    </source>
</evidence>
<dbReference type="GO" id="GO:0005886">
    <property type="term" value="C:plasma membrane"/>
    <property type="evidence" value="ECO:0007669"/>
    <property type="project" value="TreeGrafter"/>
</dbReference>